<feature type="coiled-coil region" evidence="1">
    <location>
        <begin position="211"/>
        <end position="238"/>
    </location>
</feature>
<dbReference type="AlphaFoldDB" id="A0A1X7KU32"/>
<evidence type="ECO:0000313" key="3">
    <source>
        <dbReference type="Proteomes" id="UP000193834"/>
    </source>
</evidence>
<feature type="coiled-coil region" evidence="1">
    <location>
        <begin position="22"/>
        <end position="63"/>
    </location>
</feature>
<dbReference type="RefSeq" id="WP_085494853.1">
    <property type="nucleotide sequence ID" value="NZ_FXAZ01000003.1"/>
</dbReference>
<accession>A0A1X7KU32</accession>
<protein>
    <submittedName>
        <fullName evidence="2">Uncharacterized protein</fullName>
    </submittedName>
</protein>
<sequence>MRERIIALDRHIEAAMLERELHAKWEQQLNGIRAELRNAESEVERLLQQWQEEKKDVERLTNRSLSNLFYTLIGTKEQKLSEEQIEELKAKERYELALSEANALEEDRAELSRKLIDVSRWDTKLKQAMQEKEELLREHDSAFASALDELQQQKVKLLHEKKELGEARAAGEHALRALRRAGESFDSAKNWSTYDMLGGGMLATHIKHSRIDEAQESVTKANHALRTFQRELKDVEQAAAGTDLVHIEGGLKFADYFLDGLIADWMVNNRIQSSLEAVNKGITRVEPILKRLNEYRIQVEGSLQEATRRYDQLILTYKM</sequence>
<keyword evidence="1" id="KW-0175">Coiled coil</keyword>
<feature type="coiled-coil region" evidence="1">
    <location>
        <begin position="87"/>
        <end position="167"/>
    </location>
</feature>
<evidence type="ECO:0000256" key="1">
    <source>
        <dbReference type="SAM" id="Coils"/>
    </source>
</evidence>
<keyword evidence="3" id="KW-1185">Reference proteome</keyword>
<proteinExistence type="predicted"/>
<name>A0A1X7KU32_9BACL</name>
<evidence type="ECO:0000313" key="2">
    <source>
        <dbReference type="EMBL" id="SMG44776.1"/>
    </source>
</evidence>
<gene>
    <name evidence="2" type="ORF">SAMN06295960_2685</name>
</gene>
<dbReference type="Proteomes" id="UP000193834">
    <property type="component" value="Unassembled WGS sequence"/>
</dbReference>
<reference evidence="2 3" key="1">
    <citation type="submission" date="2017-04" db="EMBL/GenBank/DDBJ databases">
        <authorList>
            <person name="Afonso C.L."/>
            <person name="Miller P.J."/>
            <person name="Scott M.A."/>
            <person name="Spackman E."/>
            <person name="Goraichik I."/>
            <person name="Dimitrov K.M."/>
            <person name="Suarez D.L."/>
            <person name="Swayne D.E."/>
        </authorList>
    </citation>
    <scope>NUCLEOTIDE SEQUENCE [LARGE SCALE GENOMIC DNA]</scope>
    <source>
        <strain evidence="2 3">11</strain>
    </source>
</reference>
<dbReference type="OrthoDB" id="3540923at2"/>
<organism evidence="2 3">
    <name type="scientific">Paenibacillus aquistagni</name>
    <dbReference type="NCBI Taxonomy" id="1852522"/>
    <lineage>
        <taxon>Bacteria</taxon>
        <taxon>Bacillati</taxon>
        <taxon>Bacillota</taxon>
        <taxon>Bacilli</taxon>
        <taxon>Bacillales</taxon>
        <taxon>Paenibacillaceae</taxon>
        <taxon>Paenibacillus</taxon>
    </lineage>
</organism>
<dbReference type="STRING" id="1852522.SAMN06295960_2685"/>
<dbReference type="EMBL" id="FXAZ01000003">
    <property type="protein sequence ID" value="SMG44776.1"/>
    <property type="molecule type" value="Genomic_DNA"/>
</dbReference>